<dbReference type="EMBL" id="MUYO01000002">
    <property type="protein sequence ID" value="OOS18031.1"/>
    <property type="molecule type" value="Genomic_DNA"/>
</dbReference>
<proteinExistence type="predicted"/>
<evidence type="ECO:0000256" key="1">
    <source>
        <dbReference type="SAM" id="MobiDB-lite"/>
    </source>
</evidence>
<dbReference type="Gene3D" id="3.10.350.10">
    <property type="entry name" value="LysM domain"/>
    <property type="match status" value="1"/>
</dbReference>
<feature type="signal peptide" evidence="2">
    <location>
        <begin position="1"/>
        <end position="29"/>
    </location>
</feature>
<evidence type="ECO:0000313" key="7">
    <source>
        <dbReference type="Proteomes" id="UP000277773"/>
    </source>
</evidence>
<sequence>MKSTTKKIKTTLAGVAALFAVFAPSFVSAQESSTYTVKEGDTLSEIAETHNTTVEKLAENNHIDNVHMIYVGQELVIDGPVAPVATPAPTTYAAPAAQDETVLAPAAETKEVTEETAPVASASVAEETVATTETSAPVPAATVSGSEAEAKEWIAQKESGGSYTATNGQYIGRYQLTDSYLNGDYSAANQERVADAYVAGRYGSWSAAKNFWLNNGWY</sequence>
<dbReference type="CDD" id="cd00118">
    <property type="entry name" value="LysM"/>
    <property type="match status" value="1"/>
</dbReference>
<evidence type="ECO:0000313" key="4">
    <source>
        <dbReference type="EMBL" id="OOS18031.1"/>
    </source>
</evidence>
<name>A0A1T0C7G3_STRMT</name>
<gene>
    <name evidence="5" type="primary">lytN</name>
    <name evidence="4" type="ORF">B0686_06810</name>
    <name evidence="5" type="ORF">D8786_01300</name>
</gene>
<dbReference type="Proteomes" id="UP000190652">
    <property type="component" value="Unassembled WGS sequence"/>
</dbReference>
<keyword evidence="2" id="KW-0732">Signal</keyword>
<dbReference type="InterPro" id="IPR018392">
    <property type="entry name" value="LysM"/>
</dbReference>
<reference evidence="5 7" key="2">
    <citation type="submission" date="2018-11" db="EMBL/GenBank/DDBJ databases">
        <title>Species Designations Belie Phenotypic and Genotypic Heterogeneity in Oral Streptococci.</title>
        <authorList>
            <person name="Velsko I."/>
        </authorList>
    </citation>
    <scope>NUCLEOTIDE SEQUENCE [LARGE SCALE GENOMIC DNA]</scope>
    <source>
        <strain evidence="5 7">BCC08</strain>
    </source>
</reference>
<comment type="caution">
    <text evidence="4">The sequence shown here is derived from an EMBL/GenBank/DDBJ whole genome shotgun (WGS) entry which is preliminary data.</text>
</comment>
<protein>
    <submittedName>
        <fullName evidence="4">Peptidoglycan-binding protein LysM</fullName>
    </submittedName>
    <submittedName>
        <fullName evidence="5">Putative cell wall hydrolase LytN</fullName>
        <ecNumber evidence="5">3.-.-.-</ecNumber>
    </submittedName>
</protein>
<dbReference type="SUPFAM" id="SSF54106">
    <property type="entry name" value="LysM domain"/>
    <property type="match status" value="1"/>
</dbReference>
<evidence type="ECO:0000313" key="6">
    <source>
        <dbReference type="Proteomes" id="UP000190652"/>
    </source>
</evidence>
<evidence type="ECO:0000313" key="5">
    <source>
        <dbReference type="EMBL" id="RSJ99562.1"/>
    </source>
</evidence>
<dbReference type="EC" id="3.-.-.-" evidence="5"/>
<feature type="chain" id="PRO_5033747472" evidence="2">
    <location>
        <begin position="30"/>
        <end position="218"/>
    </location>
</feature>
<feature type="compositionally biased region" description="Low complexity" evidence="1">
    <location>
        <begin position="115"/>
        <end position="143"/>
    </location>
</feature>
<dbReference type="EMBL" id="RJPY01000001">
    <property type="protein sequence ID" value="RSJ99562.1"/>
    <property type="molecule type" value="Genomic_DNA"/>
</dbReference>
<evidence type="ECO:0000256" key="2">
    <source>
        <dbReference type="SAM" id="SignalP"/>
    </source>
</evidence>
<organism evidence="4 6">
    <name type="scientific">Streptococcus mitis</name>
    <dbReference type="NCBI Taxonomy" id="28037"/>
    <lineage>
        <taxon>Bacteria</taxon>
        <taxon>Bacillati</taxon>
        <taxon>Bacillota</taxon>
        <taxon>Bacilli</taxon>
        <taxon>Lactobacillales</taxon>
        <taxon>Streptococcaceae</taxon>
        <taxon>Streptococcus</taxon>
        <taxon>Streptococcus mitis group</taxon>
    </lineage>
</organism>
<dbReference type="AlphaFoldDB" id="A0A1T0C7G3"/>
<evidence type="ECO:0000259" key="3">
    <source>
        <dbReference type="SMART" id="SM00257"/>
    </source>
</evidence>
<dbReference type="SMART" id="SM00257">
    <property type="entry name" value="LysM"/>
    <property type="match status" value="1"/>
</dbReference>
<dbReference type="InterPro" id="IPR036779">
    <property type="entry name" value="LysM_dom_sf"/>
</dbReference>
<reference evidence="4 6" key="1">
    <citation type="submission" date="2017-02" db="EMBL/GenBank/DDBJ databases">
        <title>Draft genome sequence of Streptococcus mitis CCUG 63687.</title>
        <authorList>
            <person name="Salva-Serra F."/>
            <person name="Engstrom-Jakobsson H."/>
            <person name="Thorell K."/>
            <person name="Jaen-Luchoro D."/>
            <person name="Gonzales-Siles L."/>
            <person name="Karlsson R."/>
            <person name="Yazdan S."/>
            <person name="Boulund F."/>
            <person name="Johnning A."/>
            <person name="Engstrand L."/>
            <person name="Kristiansson E."/>
            <person name="Moore E."/>
        </authorList>
    </citation>
    <scope>NUCLEOTIDE SEQUENCE [LARGE SCALE GENOMIC DNA]</scope>
    <source>
        <strain evidence="4 6">CCUG 63687</strain>
    </source>
</reference>
<feature type="region of interest" description="Disordered" evidence="1">
    <location>
        <begin position="108"/>
        <end position="144"/>
    </location>
</feature>
<dbReference type="RefSeq" id="WP_033689506.1">
    <property type="nucleotide sequence ID" value="NZ_CP028415.1"/>
</dbReference>
<keyword evidence="5" id="KW-0378">Hydrolase</keyword>
<dbReference type="Proteomes" id="UP000277773">
    <property type="component" value="Unassembled WGS sequence"/>
</dbReference>
<accession>A0A1T0C7G3</accession>
<dbReference type="GO" id="GO:0016787">
    <property type="term" value="F:hydrolase activity"/>
    <property type="evidence" value="ECO:0007669"/>
    <property type="project" value="UniProtKB-KW"/>
</dbReference>
<feature type="domain" description="LysM" evidence="3">
    <location>
        <begin position="34"/>
        <end position="78"/>
    </location>
</feature>
<dbReference type="Pfam" id="PF01476">
    <property type="entry name" value="LysM"/>
    <property type="match status" value="1"/>
</dbReference>